<gene>
    <name evidence="1" type="ORF">B0F90DRAFT_810240</name>
</gene>
<organism evidence="1 2">
    <name type="scientific">Multifurca ochricompacta</name>
    <dbReference type="NCBI Taxonomy" id="376703"/>
    <lineage>
        <taxon>Eukaryota</taxon>
        <taxon>Fungi</taxon>
        <taxon>Dikarya</taxon>
        <taxon>Basidiomycota</taxon>
        <taxon>Agaricomycotina</taxon>
        <taxon>Agaricomycetes</taxon>
        <taxon>Russulales</taxon>
        <taxon>Russulaceae</taxon>
        <taxon>Multifurca</taxon>
    </lineage>
</organism>
<protein>
    <submittedName>
        <fullName evidence="1">Uncharacterized protein</fullName>
    </submittedName>
</protein>
<sequence>MPHPRRATLSSLRILKRWKFIENTARGLHKCRGVMTDRSRVKATGDEKVLDPRKVLGSFRVDQKKLAKKNKYQVLWFPMGDPLTESDKQARWEVISEHVS</sequence>
<reference evidence="1" key="1">
    <citation type="journal article" date="2022" name="New Phytol.">
        <title>Evolutionary transition to the ectomycorrhizal habit in the genomes of a hyperdiverse lineage of mushroom-forming fungi.</title>
        <authorList>
            <person name="Looney B."/>
            <person name="Miyauchi S."/>
            <person name="Morin E."/>
            <person name="Drula E."/>
            <person name="Courty P.E."/>
            <person name="Kohler A."/>
            <person name="Kuo A."/>
            <person name="LaButti K."/>
            <person name="Pangilinan J."/>
            <person name="Lipzen A."/>
            <person name="Riley R."/>
            <person name="Andreopoulos W."/>
            <person name="He G."/>
            <person name="Johnson J."/>
            <person name="Nolan M."/>
            <person name="Tritt A."/>
            <person name="Barry K.W."/>
            <person name="Grigoriev I.V."/>
            <person name="Nagy L.G."/>
            <person name="Hibbett D."/>
            <person name="Henrissat B."/>
            <person name="Matheny P.B."/>
            <person name="Labbe J."/>
            <person name="Martin F.M."/>
        </authorList>
    </citation>
    <scope>NUCLEOTIDE SEQUENCE</scope>
    <source>
        <strain evidence="1">BPL690</strain>
    </source>
</reference>
<name>A0AAD4QQK7_9AGAM</name>
<keyword evidence="2" id="KW-1185">Reference proteome</keyword>
<comment type="caution">
    <text evidence="1">The sequence shown here is derived from an EMBL/GenBank/DDBJ whole genome shotgun (WGS) entry which is preliminary data.</text>
</comment>
<proteinExistence type="predicted"/>
<accession>A0AAD4QQK7</accession>
<evidence type="ECO:0000313" key="2">
    <source>
        <dbReference type="Proteomes" id="UP001203297"/>
    </source>
</evidence>
<evidence type="ECO:0000313" key="1">
    <source>
        <dbReference type="EMBL" id="KAI0306762.1"/>
    </source>
</evidence>
<dbReference type="AlphaFoldDB" id="A0AAD4QQK7"/>
<dbReference type="EMBL" id="WTXG01000003">
    <property type="protein sequence ID" value="KAI0306762.1"/>
    <property type="molecule type" value="Genomic_DNA"/>
</dbReference>
<dbReference type="Proteomes" id="UP001203297">
    <property type="component" value="Unassembled WGS sequence"/>
</dbReference>